<evidence type="ECO:0000313" key="2">
    <source>
        <dbReference type="Proteomes" id="UP000054279"/>
    </source>
</evidence>
<gene>
    <name evidence="1" type="ORF">M422DRAFT_30359</name>
</gene>
<name>A0A0C9VQD3_SPHS4</name>
<sequence length="60" mass="6755">MCMRRGASFGKVFSLVKHGMKSSSIDHPDYQPRLHNLGLEVVRYIGSNHGSTYSMLNDID</sequence>
<organism evidence="1 2">
    <name type="scientific">Sphaerobolus stellatus (strain SS14)</name>
    <dbReference type="NCBI Taxonomy" id="990650"/>
    <lineage>
        <taxon>Eukaryota</taxon>
        <taxon>Fungi</taxon>
        <taxon>Dikarya</taxon>
        <taxon>Basidiomycota</taxon>
        <taxon>Agaricomycotina</taxon>
        <taxon>Agaricomycetes</taxon>
        <taxon>Phallomycetidae</taxon>
        <taxon>Geastrales</taxon>
        <taxon>Sphaerobolaceae</taxon>
        <taxon>Sphaerobolus</taxon>
    </lineage>
</organism>
<evidence type="ECO:0000313" key="1">
    <source>
        <dbReference type="EMBL" id="KIJ44502.1"/>
    </source>
</evidence>
<reference evidence="1 2" key="1">
    <citation type="submission" date="2014-06" db="EMBL/GenBank/DDBJ databases">
        <title>Evolutionary Origins and Diversification of the Mycorrhizal Mutualists.</title>
        <authorList>
            <consortium name="DOE Joint Genome Institute"/>
            <consortium name="Mycorrhizal Genomics Consortium"/>
            <person name="Kohler A."/>
            <person name="Kuo A."/>
            <person name="Nagy L.G."/>
            <person name="Floudas D."/>
            <person name="Copeland A."/>
            <person name="Barry K.W."/>
            <person name="Cichocki N."/>
            <person name="Veneault-Fourrey C."/>
            <person name="LaButti K."/>
            <person name="Lindquist E.A."/>
            <person name="Lipzen A."/>
            <person name="Lundell T."/>
            <person name="Morin E."/>
            <person name="Murat C."/>
            <person name="Riley R."/>
            <person name="Ohm R."/>
            <person name="Sun H."/>
            <person name="Tunlid A."/>
            <person name="Henrissat B."/>
            <person name="Grigoriev I.V."/>
            <person name="Hibbett D.S."/>
            <person name="Martin F."/>
        </authorList>
    </citation>
    <scope>NUCLEOTIDE SEQUENCE [LARGE SCALE GENOMIC DNA]</scope>
    <source>
        <strain evidence="1 2">SS14</strain>
    </source>
</reference>
<dbReference type="AlphaFoldDB" id="A0A0C9VQD3"/>
<proteinExistence type="predicted"/>
<dbReference type="EMBL" id="KN837117">
    <property type="protein sequence ID" value="KIJ44502.1"/>
    <property type="molecule type" value="Genomic_DNA"/>
</dbReference>
<accession>A0A0C9VQD3</accession>
<keyword evidence="2" id="KW-1185">Reference proteome</keyword>
<protein>
    <submittedName>
        <fullName evidence="1">Uncharacterized protein</fullName>
    </submittedName>
</protein>
<dbReference type="Proteomes" id="UP000054279">
    <property type="component" value="Unassembled WGS sequence"/>
</dbReference>
<dbReference type="HOGENOM" id="CLU_2967540_0_0_1"/>